<organism evidence="1 2">
    <name type="scientific">Symbiodinium microadriaticum</name>
    <name type="common">Dinoflagellate</name>
    <name type="synonym">Zooxanthella microadriatica</name>
    <dbReference type="NCBI Taxonomy" id="2951"/>
    <lineage>
        <taxon>Eukaryota</taxon>
        <taxon>Sar</taxon>
        <taxon>Alveolata</taxon>
        <taxon>Dinophyceae</taxon>
        <taxon>Suessiales</taxon>
        <taxon>Symbiodiniaceae</taxon>
        <taxon>Symbiodinium</taxon>
    </lineage>
</organism>
<evidence type="ECO:0000313" key="1">
    <source>
        <dbReference type="EMBL" id="OLP72372.1"/>
    </source>
</evidence>
<name>A0A1Q9BQJ2_SYMMI</name>
<sequence length="77" mass="8676">MGDDLCGEGTLQKGDLQRASWAPWWRSAVLSILRWSLSSEDIETAMLCEVREVFDSKTVLRALTAAHGDRRRPQDAD</sequence>
<keyword evidence="2" id="KW-1185">Reference proteome</keyword>
<proteinExistence type="predicted"/>
<dbReference type="OrthoDB" id="10272408at2759"/>
<reference evidence="1 2" key="1">
    <citation type="submission" date="2016-02" db="EMBL/GenBank/DDBJ databases">
        <title>Genome analysis of coral dinoflagellate symbionts highlights evolutionary adaptations to a symbiotic lifestyle.</title>
        <authorList>
            <person name="Aranda M."/>
            <person name="Li Y."/>
            <person name="Liew Y.J."/>
            <person name="Baumgarten S."/>
            <person name="Simakov O."/>
            <person name="Wilson M."/>
            <person name="Piel J."/>
            <person name="Ashoor H."/>
            <person name="Bougouffa S."/>
            <person name="Bajic V.B."/>
            <person name="Ryu T."/>
            <person name="Ravasi T."/>
            <person name="Bayer T."/>
            <person name="Micklem G."/>
            <person name="Kim H."/>
            <person name="Bhak J."/>
            <person name="Lajeunesse T.C."/>
            <person name="Voolstra C.R."/>
        </authorList>
    </citation>
    <scope>NUCLEOTIDE SEQUENCE [LARGE SCALE GENOMIC DNA]</scope>
    <source>
        <strain evidence="1 2">CCMP2467</strain>
    </source>
</reference>
<protein>
    <submittedName>
        <fullName evidence="1">Uncharacterized protein</fullName>
    </submittedName>
</protein>
<comment type="caution">
    <text evidence="1">The sequence shown here is derived from an EMBL/GenBank/DDBJ whole genome shotgun (WGS) entry which is preliminary data.</text>
</comment>
<evidence type="ECO:0000313" key="2">
    <source>
        <dbReference type="Proteomes" id="UP000186817"/>
    </source>
</evidence>
<gene>
    <name evidence="1" type="ORF">AK812_SmicGene48208</name>
</gene>
<accession>A0A1Q9BQJ2</accession>
<dbReference type="Proteomes" id="UP000186817">
    <property type="component" value="Unassembled WGS sequence"/>
</dbReference>
<dbReference type="EMBL" id="LSRX01007302">
    <property type="protein sequence ID" value="OLP72372.1"/>
    <property type="molecule type" value="Genomic_DNA"/>
</dbReference>
<dbReference type="AlphaFoldDB" id="A0A1Q9BQJ2"/>